<feature type="transmembrane region" description="Helical" evidence="9">
    <location>
        <begin position="110"/>
        <end position="130"/>
    </location>
</feature>
<comment type="caution">
    <text evidence="10">The sequence shown here is derived from an EMBL/GenBank/DDBJ whole genome shotgun (WGS) entry which is preliminary data.</text>
</comment>
<feature type="region of interest" description="Disordered" evidence="8">
    <location>
        <begin position="1"/>
        <end position="32"/>
    </location>
</feature>
<reference evidence="10" key="2">
    <citation type="submission" date="2020-01" db="EMBL/GenBank/DDBJ databases">
        <authorList>
            <person name="Campanaro S."/>
        </authorList>
    </citation>
    <scope>NUCLEOTIDE SEQUENCE</scope>
    <source>
        <strain evidence="10">AS01afH2WH_6</strain>
    </source>
</reference>
<evidence type="ECO:0000256" key="5">
    <source>
        <dbReference type="ARBA" id="ARBA00022692"/>
    </source>
</evidence>
<evidence type="ECO:0000256" key="2">
    <source>
        <dbReference type="ARBA" id="ARBA00007935"/>
    </source>
</evidence>
<reference evidence="10" key="1">
    <citation type="journal article" date="2020" name="Biotechnol. Biofuels">
        <title>New insights from the biogas microbiome by comprehensive genome-resolved metagenomics of nearly 1600 species originating from multiple anaerobic digesters.</title>
        <authorList>
            <person name="Campanaro S."/>
            <person name="Treu L."/>
            <person name="Rodriguez-R L.M."/>
            <person name="Kovalovszki A."/>
            <person name="Ziels R.M."/>
            <person name="Maus I."/>
            <person name="Zhu X."/>
            <person name="Kougias P.G."/>
            <person name="Basile A."/>
            <person name="Luo G."/>
            <person name="Schluter A."/>
            <person name="Konstantinidis K.T."/>
            <person name="Angelidaki I."/>
        </authorList>
    </citation>
    <scope>NUCLEOTIDE SEQUENCE</scope>
    <source>
        <strain evidence="10">AS01afH2WH_6</strain>
    </source>
</reference>
<dbReference type="InterPro" id="IPR000522">
    <property type="entry name" value="ABC_transptr_permease_BtuC"/>
</dbReference>
<evidence type="ECO:0000256" key="9">
    <source>
        <dbReference type="SAM" id="Phobius"/>
    </source>
</evidence>
<feature type="compositionally biased region" description="Basic and acidic residues" evidence="8">
    <location>
        <begin position="7"/>
        <end position="18"/>
    </location>
</feature>
<name>A0A971IC65_9BIFI</name>
<dbReference type="AlphaFoldDB" id="A0A971IC65"/>
<keyword evidence="7 9" id="KW-0472">Membrane</keyword>
<keyword evidence="4" id="KW-1003">Cell membrane</keyword>
<sequence length="385" mass="40106">MTTDTATAERHATGRADESAATTANSVASHDDNIARTPNKNWSILPRVLLLIIGLVILAAEILVSVRLGSASLSVEDVWDAVVSGVFQLPVEETFRKTFTVIFALRFPRVLLAVLAGAALATSGVVMQALLRNPLVSPFTLGVSPAAAFGAALTILVLSQRGISAPSQLVALGALVSALAVSALVLGLSKTRASSTATLLLLGIAMTQLFEALTSAVQFVADENTLQQIVRWTFGSVNEATWSDVRFLAVVLIVVLPCVVWYSPKLNAIAFTGDDGAKSLGINVDLVRTVFIVLSVALAAAVVSVCGIIGFVGLVGPHIARLVVGSDHRFLVPFAAVSGAALLLFADTVGRTLMSPSVIPVGIVVSIIGAPVFVNLIIMRRKALA</sequence>
<keyword evidence="5 9" id="KW-0812">Transmembrane</keyword>
<dbReference type="Gene3D" id="1.10.3470.10">
    <property type="entry name" value="ABC transporter involved in vitamin B12 uptake, BtuC"/>
    <property type="match status" value="1"/>
</dbReference>
<evidence type="ECO:0000256" key="8">
    <source>
        <dbReference type="SAM" id="MobiDB-lite"/>
    </source>
</evidence>
<evidence type="ECO:0000256" key="1">
    <source>
        <dbReference type="ARBA" id="ARBA00004651"/>
    </source>
</evidence>
<dbReference type="SUPFAM" id="SSF81345">
    <property type="entry name" value="ABC transporter involved in vitamin B12 uptake, BtuC"/>
    <property type="match status" value="1"/>
</dbReference>
<evidence type="ECO:0000313" key="11">
    <source>
        <dbReference type="Proteomes" id="UP000767327"/>
    </source>
</evidence>
<feature type="transmembrane region" description="Helical" evidence="9">
    <location>
        <begin position="200"/>
        <end position="221"/>
    </location>
</feature>
<dbReference type="GO" id="GO:0022857">
    <property type="term" value="F:transmembrane transporter activity"/>
    <property type="evidence" value="ECO:0007669"/>
    <property type="project" value="InterPro"/>
</dbReference>
<comment type="similarity">
    <text evidence="2">Belongs to the binding-protein-dependent transport system permease family. FecCD subfamily.</text>
</comment>
<dbReference type="InterPro" id="IPR037294">
    <property type="entry name" value="ABC_BtuC-like"/>
</dbReference>
<dbReference type="FunFam" id="1.10.3470.10:FF:000001">
    <property type="entry name" value="Vitamin B12 ABC transporter permease BtuC"/>
    <property type="match status" value="1"/>
</dbReference>
<gene>
    <name evidence="10" type="ORF">GXW98_01680</name>
</gene>
<feature type="transmembrane region" description="Helical" evidence="9">
    <location>
        <begin position="136"/>
        <end position="157"/>
    </location>
</feature>
<evidence type="ECO:0000256" key="4">
    <source>
        <dbReference type="ARBA" id="ARBA00022475"/>
    </source>
</evidence>
<dbReference type="CDD" id="cd06550">
    <property type="entry name" value="TM_ABC_iron-siderophores_like"/>
    <property type="match status" value="1"/>
</dbReference>
<proteinExistence type="inferred from homology"/>
<feature type="transmembrane region" description="Helical" evidence="9">
    <location>
        <begin position="358"/>
        <end position="378"/>
    </location>
</feature>
<protein>
    <submittedName>
        <fullName evidence="10">Iron ABC transporter permease</fullName>
    </submittedName>
</protein>
<dbReference type="Pfam" id="PF01032">
    <property type="entry name" value="FecCD"/>
    <property type="match status" value="1"/>
</dbReference>
<accession>A0A971IC65</accession>
<evidence type="ECO:0000256" key="7">
    <source>
        <dbReference type="ARBA" id="ARBA00023136"/>
    </source>
</evidence>
<comment type="subcellular location">
    <subcellularLocation>
        <location evidence="1">Cell membrane</location>
        <topology evidence="1">Multi-pass membrane protein</topology>
    </subcellularLocation>
</comment>
<evidence type="ECO:0000313" key="10">
    <source>
        <dbReference type="EMBL" id="NLT78983.1"/>
    </source>
</evidence>
<feature type="transmembrane region" description="Helical" evidence="9">
    <location>
        <begin position="44"/>
        <end position="64"/>
    </location>
</feature>
<keyword evidence="3" id="KW-0813">Transport</keyword>
<dbReference type="PANTHER" id="PTHR30472">
    <property type="entry name" value="FERRIC ENTEROBACTIN TRANSPORT SYSTEM PERMEASE PROTEIN"/>
    <property type="match status" value="1"/>
</dbReference>
<evidence type="ECO:0000256" key="6">
    <source>
        <dbReference type="ARBA" id="ARBA00022989"/>
    </source>
</evidence>
<organism evidence="10 11">
    <name type="scientific">Bifidobacterium crudilactis</name>
    <dbReference type="NCBI Taxonomy" id="327277"/>
    <lineage>
        <taxon>Bacteria</taxon>
        <taxon>Bacillati</taxon>
        <taxon>Actinomycetota</taxon>
        <taxon>Actinomycetes</taxon>
        <taxon>Bifidobacteriales</taxon>
        <taxon>Bifidobacteriaceae</taxon>
        <taxon>Bifidobacterium</taxon>
    </lineage>
</organism>
<feature type="transmembrane region" description="Helical" evidence="9">
    <location>
        <begin position="290"/>
        <end position="316"/>
    </location>
</feature>
<dbReference type="GO" id="GO:0005886">
    <property type="term" value="C:plasma membrane"/>
    <property type="evidence" value="ECO:0007669"/>
    <property type="project" value="UniProtKB-SubCell"/>
</dbReference>
<dbReference type="PANTHER" id="PTHR30472:SF25">
    <property type="entry name" value="ABC TRANSPORTER PERMEASE PROTEIN MJ0876-RELATED"/>
    <property type="match status" value="1"/>
</dbReference>
<dbReference type="Proteomes" id="UP000767327">
    <property type="component" value="Unassembled WGS sequence"/>
</dbReference>
<dbReference type="GO" id="GO:0033214">
    <property type="term" value="P:siderophore-iron import into cell"/>
    <property type="evidence" value="ECO:0007669"/>
    <property type="project" value="TreeGrafter"/>
</dbReference>
<dbReference type="EMBL" id="JAAXZR010000007">
    <property type="protein sequence ID" value="NLT78983.1"/>
    <property type="molecule type" value="Genomic_DNA"/>
</dbReference>
<feature type="transmembrane region" description="Helical" evidence="9">
    <location>
        <begin position="242"/>
        <end position="262"/>
    </location>
</feature>
<keyword evidence="6 9" id="KW-1133">Transmembrane helix</keyword>
<evidence type="ECO:0000256" key="3">
    <source>
        <dbReference type="ARBA" id="ARBA00022448"/>
    </source>
</evidence>
<feature type="transmembrane region" description="Helical" evidence="9">
    <location>
        <begin position="169"/>
        <end position="188"/>
    </location>
</feature>
<dbReference type="RefSeq" id="WP_273172505.1">
    <property type="nucleotide sequence ID" value="NZ_JAAXZR010000007.1"/>
</dbReference>